<keyword evidence="3" id="KW-1185">Reference proteome</keyword>
<feature type="transmembrane region" description="Helical" evidence="1">
    <location>
        <begin position="123"/>
        <end position="140"/>
    </location>
</feature>
<sequence>MNFIAWTIVACEIGFWVVILLGLLTRYIFKKEKLGLFFLALTPVVDLVLLTVTATDLYNGATATQVHALAAVYLGVSIAFGKSMIRWADERFLYYVKRQGKKPVRRTGMDYARHSMKGTLQHLLAYIIGAAFLVVMIYLIDDPARTEAFSGTLKVWSLVLGIDFVISISYFIWPRPAKGK</sequence>
<gene>
    <name evidence="2" type="ORF">FILTAD_00122</name>
</gene>
<feature type="transmembrane region" description="Helical" evidence="1">
    <location>
        <begin position="155"/>
        <end position="173"/>
    </location>
</feature>
<feature type="transmembrane region" description="Helical" evidence="1">
    <location>
        <begin position="66"/>
        <end position="85"/>
    </location>
</feature>
<feature type="transmembrane region" description="Helical" evidence="1">
    <location>
        <begin position="6"/>
        <end position="29"/>
    </location>
</feature>
<proteinExistence type="predicted"/>
<organism evidence="2 3">
    <name type="scientific">Filibacter tadaridae</name>
    <dbReference type="NCBI Taxonomy" id="2483811"/>
    <lineage>
        <taxon>Bacteria</taxon>
        <taxon>Bacillati</taxon>
        <taxon>Bacillota</taxon>
        <taxon>Bacilli</taxon>
        <taxon>Bacillales</taxon>
        <taxon>Caryophanaceae</taxon>
        <taxon>Filibacter</taxon>
    </lineage>
</organism>
<name>A0A3P5WI26_9BACL</name>
<dbReference type="AlphaFoldDB" id="A0A3P5WI26"/>
<keyword evidence="1" id="KW-0472">Membrane</keyword>
<reference evidence="2 3" key="1">
    <citation type="submission" date="2018-11" db="EMBL/GenBank/DDBJ databases">
        <authorList>
            <person name="Criscuolo A."/>
        </authorList>
    </citation>
    <scope>NUCLEOTIDE SEQUENCE [LARGE SCALE GENOMIC DNA]</scope>
    <source>
        <strain evidence="2">ATB-66</strain>
    </source>
</reference>
<dbReference type="EMBL" id="UXAV01000012">
    <property type="protein sequence ID" value="VDC18201.1"/>
    <property type="molecule type" value="Genomic_DNA"/>
</dbReference>
<dbReference type="Proteomes" id="UP000270468">
    <property type="component" value="Unassembled WGS sequence"/>
</dbReference>
<evidence type="ECO:0000313" key="2">
    <source>
        <dbReference type="EMBL" id="VDC18201.1"/>
    </source>
</evidence>
<keyword evidence="1" id="KW-0812">Transmembrane</keyword>
<protein>
    <submittedName>
        <fullName evidence="2">Uncharacterized protein</fullName>
    </submittedName>
</protein>
<keyword evidence="1" id="KW-1133">Transmembrane helix</keyword>
<dbReference type="RefSeq" id="WP_124068572.1">
    <property type="nucleotide sequence ID" value="NZ_CBCRXF010000022.1"/>
</dbReference>
<evidence type="ECO:0000313" key="3">
    <source>
        <dbReference type="Proteomes" id="UP000270468"/>
    </source>
</evidence>
<accession>A0A3P5WI26</accession>
<feature type="transmembrane region" description="Helical" evidence="1">
    <location>
        <begin position="36"/>
        <end position="54"/>
    </location>
</feature>
<dbReference type="OrthoDB" id="2082317at2"/>
<evidence type="ECO:0000256" key="1">
    <source>
        <dbReference type="SAM" id="Phobius"/>
    </source>
</evidence>